<organism evidence="2 3">
    <name type="scientific">Nelumbo nucifera</name>
    <name type="common">Sacred lotus</name>
    <dbReference type="NCBI Taxonomy" id="4432"/>
    <lineage>
        <taxon>Eukaryota</taxon>
        <taxon>Viridiplantae</taxon>
        <taxon>Streptophyta</taxon>
        <taxon>Embryophyta</taxon>
        <taxon>Tracheophyta</taxon>
        <taxon>Spermatophyta</taxon>
        <taxon>Magnoliopsida</taxon>
        <taxon>Proteales</taxon>
        <taxon>Nelumbonaceae</taxon>
        <taxon>Nelumbo</taxon>
    </lineage>
</organism>
<name>A0A822YFC5_NELNU</name>
<dbReference type="Proteomes" id="UP000607653">
    <property type="component" value="Unassembled WGS sequence"/>
</dbReference>
<protein>
    <submittedName>
        <fullName evidence="2">Uncharacterized protein</fullName>
    </submittedName>
</protein>
<comment type="caution">
    <text evidence="2">The sequence shown here is derived from an EMBL/GenBank/DDBJ whole genome shotgun (WGS) entry which is preliminary data.</text>
</comment>
<evidence type="ECO:0000256" key="1">
    <source>
        <dbReference type="SAM" id="Phobius"/>
    </source>
</evidence>
<evidence type="ECO:0000313" key="2">
    <source>
        <dbReference type="EMBL" id="DAD31230.1"/>
    </source>
</evidence>
<evidence type="ECO:0000313" key="3">
    <source>
        <dbReference type="Proteomes" id="UP000607653"/>
    </source>
</evidence>
<dbReference type="EMBL" id="DUZY01000003">
    <property type="protein sequence ID" value="DAD31230.1"/>
    <property type="molecule type" value="Genomic_DNA"/>
</dbReference>
<gene>
    <name evidence="2" type="ORF">HUJ06_010081</name>
</gene>
<keyword evidence="1" id="KW-0472">Membrane</keyword>
<sequence length="61" mass="7481">MRNLCCFFYLIRRRDLRIYRVASFLVFFYIKFEIRIFNLELANFVPFMRFDSGDNVISSVP</sequence>
<reference evidence="2 3" key="1">
    <citation type="journal article" date="2020" name="Mol. Biol. Evol.">
        <title>Distinct Expression and Methylation Patterns for Genes with Different Fates following a Single Whole-Genome Duplication in Flowering Plants.</title>
        <authorList>
            <person name="Shi T."/>
            <person name="Rahmani R.S."/>
            <person name="Gugger P.F."/>
            <person name="Wang M."/>
            <person name="Li H."/>
            <person name="Zhang Y."/>
            <person name="Li Z."/>
            <person name="Wang Q."/>
            <person name="Van de Peer Y."/>
            <person name="Marchal K."/>
            <person name="Chen J."/>
        </authorList>
    </citation>
    <scope>NUCLEOTIDE SEQUENCE [LARGE SCALE GENOMIC DNA]</scope>
    <source>
        <tissue evidence="2">Leaf</tissue>
    </source>
</reference>
<keyword evidence="1" id="KW-1133">Transmembrane helix</keyword>
<proteinExistence type="predicted"/>
<accession>A0A822YFC5</accession>
<feature type="transmembrane region" description="Helical" evidence="1">
    <location>
        <begin position="21"/>
        <end position="38"/>
    </location>
</feature>
<keyword evidence="3" id="KW-1185">Reference proteome</keyword>
<keyword evidence="1" id="KW-0812">Transmembrane</keyword>
<dbReference type="AlphaFoldDB" id="A0A822YFC5"/>